<dbReference type="EMBL" id="SRIO01000011">
    <property type="protein sequence ID" value="TFZ82175.1"/>
    <property type="molecule type" value="Genomic_DNA"/>
</dbReference>
<comment type="caution">
    <text evidence="2">The sequence shown here is derived from an EMBL/GenBank/DDBJ whole genome shotgun (WGS) entry which is preliminary data.</text>
</comment>
<name>A0A4Z0F9W0_9GAMM</name>
<dbReference type="InterPro" id="IPR012667">
    <property type="entry name" value="CbtB_put"/>
</dbReference>
<evidence type="ECO:0000256" key="1">
    <source>
        <dbReference type="SAM" id="Phobius"/>
    </source>
</evidence>
<keyword evidence="3" id="KW-1185">Reference proteome</keyword>
<evidence type="ECO:0000313" key="3">
    <source>
        <dbReference type="Proteomes" id="UP000297890"/>
    </source>
</evidence>
<keyword evidence="1" id="KW-0812">Transmembrane</keyword>
<dbReference type="Proteomes" id="UP000297890">
    <property type="component" value="Unassembled WGS sequence"/>
</dbReference>
<feature type="transmembrane region" description="Helical" evidence="1">
    <location>
        <begin position="20"/>
        <end position="40"/>
    </location>
</feature>
<sequence length="64" mass="6515">MPTLPASAPQTPIAAPQTVAARMVPAVVFALLGGALLYLAGFAASPSLHNAAHDTRHAVVFPCH</sequence>
<dbReference type="Pfam" id="PF09489">
    <property type="entry name" value="CbtB"/>
    <property type="match status" value="1"/>
</dbReference>
<evidence type="ECO:0000313" key="2">
    <source>
        <dbReference type="EMBL" id="TFZ82175.1"/>
    </source>
</evidence>
<gene>
    <name evidence="2" type="ORF">E4680_09135</name>
</gene>
<dbReference type="AlphaFoldDB" id="A0A4Z0F9W0"/>
<keyword evidence="1" id="KW-0472">Membrane</keyword>
<reference evidence="2 3" key="1">
    <citation type="journal article" date="2019" name="ISME J.">
        <title>Candidatus Macondimonas diazotrophica, a novel gammaproteobacterial genus dominating crude-oil-contaminated coastal sediments.</title>
        <authorList>
            <person name="Karthikeyan S."/>
            <person name="Konstantinidis K."/>
        </authorList>
    </citation>
    <scope>NUCLEOTIDE SEQUENCE [LARGE SCALE GENOMIC DNA]</scope>
    <source>
        <strain evidence="2 3">KTK01</strain>
    </source>
</reference>
<protein>
    <submittedName>
        <fullName evidence="2">Cobalt transporter</fullName>
    </submittedName>
</protein>
<keyword evidence="1" id="KW-1133">Transmembrane helix</keyword>
<dbReference type="RefSeq" id="WP_135282103.1">
    <property type="nucleotide sequence ID" value="NZ_SRIO01000011.1"/>
</dbReference>
<organism evidence="2 3">
    <name type="scientific">Candidatus Macondimonas diazotrophica</name>
    <dbReference type="NCBI Taxonomy" id="2305248"/>
    <lineage>
        <taxon>Bacteria</taxon>
        <taxon>Pseudomonadati</taxon>
        <taxon>Pseudomonadota</taxon>
        <taxon>Gammaproteobacteria</taxon>
        <taxon>Chromatiales</taxon>
        <taxon>Ectothiorhodospiraceae</taxon>
        <taxon>Candidatus Macondimonas</taxon>
    </lineage>
</organism>
<accession>A0A4Z0F9W0</accession>
<proteinExistence type="predicted"/>